<dbReference type="PANTHER" id="PTHR42944">
    <property type="entry name" value="ADENINE DNA GLYCOSYLASE"/>
    <property type="match status" value="1"/>
</dbReference>
<evidence type="ECO:0000256" key="14">
    <source>
        <dbReference type="RuleBase" id="RU365096"/>
    </source>
</evidence>
<evidence type="ECO:0000256" key="5">
    <source>
        <dbReference type="ARBA" id="ARBA00022023"/>
    </source>
</evidence>
<evidence type="ECO:0000256" key="13">
    <source>
        <dbReference type="ARBA" id="ARBA00023295"/>
    </source>
</evidence>
<dbReference type="InterPro" id="IPR003651">
    <property type="entry name" value="Endonuclease3_FeS-loop_motif"/>
</dbReference>
<evidence type="ECO:0000256" key="2">
    <source>
        <dbReference type="ARBA" id="ARBA00002933"/>
    </source>
</evidence>
<evidence type="ECO:0000259" key="15">
    <source>
        <dbReference type="SMART" id="SM00478"/>
    </source>
</evidence>
<dbReference type="GO" id="GO:0034039">
    <property type="term" value="F:8-oxo-7,8-dihydroguanine DNA N-glycosylase activity"/>
    <property type="evidence" value="ECO:0007669"/>
    <property type="project" value="TreeGrafter"/>
</dbReference>
<dbReference type="Pfam" id="PF00633">
    <property type="entry name" value="HHH"/>
    <property type="match status" value="1"/>
</dbReference>
<dbReference type="SMART" id="SM00525">
    <property type="entry name" value="FES"/>
    <property type="match status" value="1"/>
</dbReference>
<keyword evidence="6" id="KW-0004">4Fe-4S</keyword>
<dbReference type="GO" id="GO:0046872">
    <property type="term" value="F:metal ion binding"/>
    <property type="evidence" value="ECO:0007669"/>
    <property type="project" value="UniProtKB-UniRule"/>
</dbReference>
<keyword evidence="10 14" id="KW-0408">Iron</keyword>
<evidence type="ECO:0000256" key="6">
    <source>
        <dbReference type="ARBA" id="ARBA00022485"/>
    </source>
</evidence>
<reference evidence="16" key="2">
    <citation type="submission" date="2021-11" db="EMBL/GenBank/DDBJ databases">
        <authorList>
            <person name="Gilroy R."/>
        </authorList>
    </citation>
    <scope>NUCLEOTIDE SEQUENCE</scope>
    <source>
        <strain evidence="16">150</strain>
    </source>
</reference>
<dbReference type="InterPro" id="IPR015797">
    <property type="entry name" value="NUDIX_hydrolase-like_dom_sf"/>
</dbReference>
<evidence type="ECO:0000256" key="4">
    <source>
        <dbReference type="ARBA" id="ARBA00012045"/>
    </source>
</evidence>
<dbReference type="Gene3D" id="1.10.1670.10">
    <property type="entry name" value="Helix-hairpin-Helix base-excision DNA repair enzymes (C-terminal)"/>
    <property type="match status" value="1"/>
</dbReference>
<evidence type="ECO:0000256" key="8">
    <source>
        <dbReference type="ARBA" id="ARBA00022763"/>
    </source>
</evidence>
<dbReference type="GO" id="GO:0051539">
    <property type="term" value="F:4 iron, 4 sulfur cluster binding"/>
    <property type="evidence" value="ECO:0007669"/>
    <property type="project" value="UniProtKB-UniRule"/>
</dbReference>
<dbReference type="Pfam" id="PF00730">
    <property type="entry name" value="HhH-GPD"/>
    <property type="match status" value="1"/>
</dbReference>
<protein>
    <recommendedName>
        <fullName evidence="5 14">Adenine DNA glycosylase</fullName>
        <ecNumber evidence="4 14">3.2.2.31</ecNumber>
    </recommendedName>
</protein>
<dbReference type="GO" id="GO:0006284">
    <property type="term" value="P:base-excision repair"/>
    <property type="evidence" value="ECO:0007669"/>
    <property type="project" value="UniProtKB-UniRule"/>
</dbReference>
<dbReference type="EC" id="3.2.2.31" evidence="4 14"/>
<keyword evidence="8 14" id="KW-0227">DNA damage</keyword>
<dbReference type="Pfam" id="PF14815">
    <property type="entry name" value="NUDIX_4"/>
    <property type="match status" value="1"/>
</dbReference>
<dbReference type="AlphaFoldDB" id="A0A9E3ZSS5"/>
<dbReference type="InterPro" id="IPR011257">
    <property type="entry name" value="DNA_glycosylase"/>
</dbReference>
<dbReference type="PANTHER" id="PTHR42944:SF1">
    <property type="entry name" value="ADENINE DNA GLYCOSYLASE"/>
    <property type="match status" value="1"/>
</dbReference>
<dbReference type="GO" id="GO:0035485">
    <property type="term" value="F:adenine/guanine mispair binding"/>
    <property type="evidence" value="ECO:0007669"/>
    <property type="project" value="TreeGrafter"/>
</dbReference>
<name>A0A9E3ZSS5_9ENTE</name>
<comment type="catalytic activity">
    <reaction evidence="1 14">
        <text>Hydrolyzes free adenine bases from 7,8-dihydro-8-oxoguanine:adenine mismatched double-stranded DNA, leaving an apurinic site.</text>
        <dbReference type="EC" id="3.2.2.31"/>
    </reaction>
</comment>
<organism evidence="16 17">
    <name type="scientific">Enterococcus aquimarinus</name>
    <dbReference type="NCBI Taxonomy" id="328396"/>
    <lineage>
        <taxon>Bacteria</taxon>
        <taxon>Bacillati</taxon>
        <taxon>Bacillota</taxon>
        <taxon>Bacilli</taxon>
        <taxon>Lactobacillales</taxon>
        <taxon>Enterococcaceae</taxon>
        <taxon>Enterococcus</taxon>
    </lineage>
</organism>
<comment type="cofactor">
    <cofactor evidence="14">
        <name>[4Fe-4S] cluster</name>
        <dbReference type="ChEBI" id="CHEBI:49883"/>
    </cofactor>
    <text evidence="14">Binds 1 [4Fe-4S] cluster.</text>
</comment>
<evidence type="ECO:0000256" key="10">
    <source>
        <dbReference type="ARBA" id="ARBA00023004"/>
    </source>
</evidence>
<feature type="domain" description="HhH-GPD" evidence="15">
    <location>
        <begin position="49"/>
        <end position="200"/>
    </location>
</feature>
<evidence type="ECO:0000256" key="11">
    <source>
        <dbReference type="ARBA" id="ARBA00023014"/>
    </source>
</evidence>
<dbReference type="SUPFAM" id="SSF48150">
    <property type="entry name" value="DNA-glycosylase"/>
    <property type="match status" value="1"/>
</dbReference>
<dbReference type="SMART" id="SM00478">
    <property type="entry name" value="ENDO3c"/>
    <property type="match status" value="1"/>
</dbReference>
<reference evidence="16" key="1">
    <citation type="journal article" date="2021" name="PeerJ">
        <title>Extensive microbial diversity within the chicken gut microbiome revealed by metagenomics and culture.</title>
        <authorList>
            <person name="Gilroy R."/>
            <person name="Ravi A."/>
            <person name="Getino M."/>
            <person name="Pursley I."/>
            <person name="Horton D.L."/>
            <person name="Alikhan N.F."/>
            <person name="Baker D."/>
            <person name="Gharbi K."/>
            <person name="Hall N."/>
            <person name="Watson M."/>
            <person name="Adriaenssens E.M."/>
            <person name="Foster-Nyarko E."/>
            <person name="Jarju S."/>
            <person name="Secka A."/>
            <person name="Antonio M."/>
            <person name="Oren A."/>
            <person name="Chaudhuri R.R."/>
            <person name="La Ragione R."/>
            <person name="Hildebrand F."/>
            <person name="Pallen M.J."/>
        </authorList>
    </citation>
    <scope>NUCLEOTIDE SEQUENCE</scope>
    <source>
        <strain evidence="16">150</strain>
    </source>
</reference>
<keyword evidence="9" id="KW-0378">Hydrolase</keyword>
<keyword evidence="13 14" id="KW-0326">Glycosidase</keyword>
<gene>
    <name evidence="16" type="primary">mutY</name>
    <name evidence="16" type="ORF">K8V42_01815</name>
</gene>
<comment type="function">
    <text evidence="2">Adenine glycosylase active on G-A mispairs. MutY also corrects error-prone DNA synthesis past GO lesions which are due to the oxidatively damaged form of guanine: 7,8-dihydro-8-oxoguanine (8-oxo-dGTP).</text>
</comment>
<dbReference type="InterPro" id="IPR023170">
    <property type="entry name" value="HhH_base_excis_C"/>
</dbReference>
<dbReference type="Proteomes" id="UP000813384">
    <property type="component" value="Unassembled WGS sequence"/>
</dbReference>
<keyword evidence="11" id="KW-0411">Iron-sulfur</keyword>
<dbReference type="FunFam" id="1.10.340.30:FF:000002">
    <property type="entry name" value="Adenine DNA glycosylase"/>
    <property type="match status" value="1"/>
</dbReference>
<dbReference type="InterPro" id="IPR029119">
    <property type="entry name" value="MutY_C"/>
</dbReference>
<dbReference type="CDD" id="cd00056">
    <property type="entry name" value="ENDO3c"/>
    <property type="match status" value="1"/>
</dbReference>
<dbReference type="CDD" id="cd03431">
    <property type="entry name" value="NUDIX_DNA_Glycosylase_C-MutY"/>
    <property type="match status" value="1"/>
</dbReference>
<keyword evidence="7" id="KW-0479">Metal-binding</keyword>
<evidence type="ECO:0000256" key="9">
    <source>
        <dbReference type="ARBA" id="ARBA00022801"/>
    </source>
</evidence>
<proteinExistence type="inferred from homology"/>
<dbReference type="Gene3D" id="3.90.79.10">
    <property type="entry name" value="Nucleoside Triphosphate Pyrophosphohydrolase"/>
    <property type="match status" value="1"/>
</dbReference>
<dbReference type="InterPro" id="IPR005760">
    <property type="entry name" value="A/G_AdeGlyc_MutY"/>
</dbReference>
<sequence>MKNEYLKQWETLEIMAFKETFLNWYYQHKRTLPWRGTNNPYYIWISEIMLQQTRVDTVIGYYYRFIEQYPTIEALAEADEQSLLKVWEGLGYYSRARNLKVAAQQVMNDYDGQFPETMEAIRTLKGIGPYTAAAIGSIAFQLPEPAIDGNLMRVGSRLFGIDADIAKPSSRTIFDQAFREVLSEEAPGDMNQAFMDLGSSICTPTSPDCLNCPLKDFCHAYQTGTQLAYPVKTKKEPPKDVYYVAAVIENDQKEFLLMQRPEKGLLAKMWHFPLEEVSKETYLAYKTQYAKETIQGTLDLVAEDTMLAIFDTYPVTWQKRHLGEVKHVFSHLRWHLLLFYGRTQRPLQVENSRWLAKEAFSSLVFPKIQQKLVQQWSENEKVPKDF</sequence>
<evidence type="ECO:0000256" key="7">
    <source>
        <dbReference type="ARBA" id="ARBA00022723"/>
    </source>
</evidence>
<accession>A0A9E3ZSS5</accession>
<dbReference type="GO" id="GO:0006298">
    <property type="term" value="P:mismatch repair"/>
    <property type="evidence" value="ECO:0007669"/>
    <property type="project" value="TreeGrafter"/>
</dbReference>
<dbReference type="GO" id="GO:0000701">
    <property type="term" value="F:purine-specific mismatch base pair DNA N-glycosylase activity"/>
    <property type="evidence" value="ECO:0007669"/>
    <property type="project" value="UniProtKB-EC"/>
</dbReference>
<comment type="similarity">
    <text evidence="3 14">Belongs to the Nth/MutY family.</text>
</comment>
<dbReference type="InterPro" id="IPR044298">
    <property type="entry name" value="MIG/MutY"/>
</dbReference>
<evidence type="ECO:0000313" key="16">
    <source>
        <dbReference type="EMBL" id="MCC9273009.1"/>
    </source>
</evidence>
<comment type="caution">
    <text evidence="16">The sequence shown here is derived from an EMBL/GenBank/DDBJ whole genome shotgun (WGS) entry which is preliminary data.</text>
</comment>
<keyword evidence="12" id="KW-0234">DNA repair</keyword>
<evidence type="ECO:0000256" key="3">
    <source>
        <dbReference type="ARBA" id="ARBA00008343"/>
    </source>
</evidence>
<dbReference type="Gene3D" id="1.10.340.30">
    <property type="entry name" value="Hypothetical protein, domain 2"/>
    <property type="match status" value="1"/>
</dbReference>
<dbReference type="InterPro" id="IPR000445">
    <property type="entry name" value="HhH_motif"/>
</dbReference>
<dbReference type="InterPro" id="IPR003265">
    <property type="entry name" value="HhH-GPD_domain"/>
</dbReference>
<dbReference type="NCBIfam" id="TIGR01084">
    <property type="entry name" value="mutY"/>
    <property type="match status" value="1"/>
</dbReference>
<evidence type="ECO:0000313" key="17">
    <source>
        <dbReference type="Proteomes" id="UP000813384"/>
    </source>
</evidence>
<dbReference type="SUPFAM" id="SSF55811">
    <property type="entry name" value="Nudix"/>
    <property type="match status" value="1"/>
</dbReference>
<dbReference type="GO" id="GO:0032357">
    <property type="term" value="F:oxidized purine DNA binding"/>
    <property type="evidence" value="ECO:0007669"/>
    <property type="project" value="TreeGrafter"/>
</dbReference>
<evidence type="ECO:0000256" key="12">
    <source>
        <dbReference type="ARBA" id="ARBA00023204"/>
    </source>
</evidence>
<evidence type="ECO:0000256" key="1">
    <source>
        <dbReference type="ARBA" id="ARBA00000843"/>
    </source>
</evidence>
<dbReference type="EMBL" id="JAJJVO010000031">
    <property type="protein sequence ID" value="MCC9273009.1"/>
    <property type="molecule type" value="Genomic_DNA"/>
</dbReference>